<evidence type="ECO:0000259" key="1">
    <source>
        <dbReference type="Pfam" id="PF02464"/>
    </source>
</evidence>
<protein>
    <submittedName>
        <fullName evidence="2">CinA family protein</fullName>
    </submittedName>
</protein>
<dbReference type="InterPro" id="IPR036653">
    <property type="entry name" value="CinA-like_C"/>
</dbReference>
<dbReference type="RefSeq" id="WP_103466877.1">
    <property type="nucleotide sequence ID" value="NZ_PPXC01000014.1"/>
</dbReference>
<organism evidence="2 3">
    <name type="scientific">Arthrobacter glacialis</name>
    <dbReference type="NCBI Taxonomy" id="1664"/>
    <lineage>
        <taxon>Bacteria</taxon>
        <taxon>Bacillati</taxon>
        <taxon>Actinomycetota</taxon>
        <taxon>Actinomycetes</taxon>
        <taxon>Micrococcales</taxon>
        <taxon>Micrococcaceae</taxon>
        <taxon>Arthrobacter</taxon>
    </lineage>
</organism>
<evidence type="ECO:0000313" key="3">
    <source>
        <dbReference type="Proteomes" id="UP000237061"/>
    </source>
</evidence>
<evidence type="ECO:0000313" key="2">
    <source>
        <dbReference type="EMBL" id="POH72421.1"/>
    </source>
</evidence>
<keyword evidence="3" id="KW-1185">Reference proteome</keyword>
<proteinExistence type="predicted"/>
<dbReference type="EMBL" id="PPXC01000014">
    <property type="protein sequence ID" value="POH72421.1"/>
    <property type="molecule type" value="Genomic_DNA"/>
</dbReference>
<dbReference type="InterPro" id="IPR008136">
    <property type="entry name" value="CinA_C"/>
</dbReference>
<feature type="domain" description="CinA C-terminal" evidence="1">
    <location>
        <begin position="10"/>
        <end position="150"/>
    </location>
</feature>
<name>A0A2S3ZT39_ARTGL</name>
<reference evidence="2 3" key="1">
    <citation type="submission" date="2018-01" db="EMBL/GenBank/DDBJ databases">
        <title>Arthrobacter sp. nov., from glaciers in China.</title>
        <authorList>
            <person name="Liu Q."/>
            <person name="Xin Y.-H."/>
        </authorList>
    </citation>
    <scope>NUCLEOTIDE SEQUENCE [LARGE SCALE GENOMIC DNA]</scope>
    <source>
        <strain evidence="2 3">HLT2-12-2</strain>
    </source>
</reference>
<dbReference type="SUPFAM" id="SSF142433">
    <property type="entry name" value="CinA-like"/>
    <property type="match status" value="1"/>
</dbReference>
<dbReference type="NCBIfam" id="TIGR00199">
    <property type="entry name" value="PncC_domain"/>
    <property type="match status" value="1"/>
</dbReference>
<dbReference type="Gene3D" id="3.90.950.20">
    <property type="entry name" value="CinA-like"/>
    <property type="match status" value="1"/>
</dbReference>
<gene>
    <name evidence="2" type="ORF">CVS27_16195</name>
</gene>
<dbReference type="AlphaFoldDB" id="A0A2S3ZT39"/>
<dbReference type="Pfam" id="PF02464">
    <property type="entry name" value="CinA"/>
    <property type="match status" value="1"/>
</dbReference>
<comment type="caution">
    <text evidence="2">The sequence shown here is derived from an EMBL/GenBank/DDBJ whole genome shotgun (WGS) entry which is preliminary data.</text>
</comment>
<dbReference type="Proteomes" id="UP000237061">
    <property type="component" value="Unassembled WGS sequence"/>
</dbReference>
<sequence length="163" mass="16992">MNLELSDAHQVAESIGEIAAAKGYTIAVAESPTSGSIAMCLGAAEFAAQWFSGGVTAYTPETKYRVRGVTPGRVAIEKAQGVSRLTGADVSVAVTGVGGPETAEGKPARTVFIAVWDGTRARVEEHHFLGAPEAVVEQTVLHALRLLRDALINAADAIPHQTD</sequence>
<accession>A0A2S3ZT39</accession>